<accession>A0A8H7AFQ8</accession>
<feature type="region of interest" description="Disordered" evidence="1">
    <location>
        <begin position="55"/>
        <end position="81"/>
    </location>
</feature>
<organism evidence="2 3">
    <name type="scientific">Endocarpon pusillum</name>
    <dbReference type="NCBI Taxonomy" id="364733"/>
    <lineage>
        <taxon>Eukaryota</taxon>
        <taxon>Fungi</taxon>
        <taxon>Dikarya</taxon>
        <taxon>Ascomycota</taxon>
        <taxon>Pezizomycotina</taxon>
        <taxon>Eurotiomycetes</taxon>
        <taxon>Chaetothyriomycetidae</taxon>
        <taxon>Verrucariales</taxon>
        <taxon>Verrucariaceae</taxon>
        <taxon>Endocarpon</taxon>
    </lineage>
</organism>
<feature type="compositionally biased region" description="Polar residues" evidence="1">
    <location>
        <begin position="55"/>
        <end position="76"/>
    </location>
</feature>
<evidence type="ECO:0000256" key="1">
    <source>
        <dbReference type="SAM" id="MobiDB-lite"/>
    </source>
</evidence>
<dbReference type="AlphaFoldDB" id="A0A8H7AFQ8"/>
<sequence>MAGQQYEESDEGNIKDCSSQVCLQIWDSKHKIGLAATVWQLHPDRETYQRLRLTKSTQGIDNGPSTPHSSRASTVTAEEEPVVPASTYDALGKLPDMTAAGIGRRNATFVAAIRLFEDPKAEEPANVKWPKIPTSEEIPTSEQIYDYVAASPLNSRATGKMWETIFLERDLRTDSVSEYTEVSLIGRCLEKILQVDIIPGTFQDDRTLALVSNLFVLPRVDFKSLFWKVRFLPKVYKFLSNLKRHRQDRARPTLSGSDTKEDTNKNLHPEFSKFDTYDRERMLDVAENQLIRILDSVENVGLFLSEVLLSGTDRPTPLLQDSRTPDESEYYYIMITIWYAIKSFPKRNWEFKDILEGFDKLQAKLSCLPPQDRNFGKANKDKIPLLQWYHYGSILSLSRQGILPPSWQTDGLDRKVSRLGRAARIALAAKLLSKSPYSAEHEIVDRLAFLARELDLENLKDDVDTVASLSIRRVKQRDFTRYINPGWLPPHEEGYTSGPWEIHALCHNSRLNVLSLEDEWRTEEVQSYKEKICHFLNSEAMLVSCWERRLSKARKGWLRSEATSVLGSTLLDIHQKMSGPKKPVEEAVQRRHPINQKVDAHVRLTGDGFSPIDWTTSKVVEEAVQRRHLMSRQVELLERLTGNGLPPIEWTTFAPPRQYHPDNFVNSLADTPHLYRPPVTNKMVIPAAIWQYANPKVRRDLQSKISRMPYA</sequence>
<evidence type="ECO:0000313" key="2">
    <source>
        <dbReference type="EMBL" id="KAF7506296.1"/>
    </source>
</evidence>
<evidence type="ECO:0000313" key="3">
    <source>
        <dbReference type="Proteomes" id="UP000606974"/>
    </source>
</evidence>
<proteinExistence type="predicted"/>
<dbReference type="EMBL" id="JAACFV010000089">
    <property type="protein sequence ID" value="KAF7506296.1"/>
    <property type="molecule type" value="Genomic_DNA"/>
</dbReference>
<name>A0A8H7AFQ8_9EURO</name>
<dbReference type="Proteomes" id="UP000606974">
    <property type="component" value="Unassembled WGS sequence"/>
</dbReference>
<comment type="caution">
    <text evidence="2">The sequence shown here is derived from an EMBL/GenBank/DDBJ whole genome shotgun (WGS) entry which is preliminary data.</text>
</comment>
<dbReference type="OrthoDB" id="3546713at2759"/>
<gene>
    <name evidence="2" type="ORF">GJ744_011869</name>
</gene>
<protein>
    <submittedName>
        <fullName evidence="2">Uncharacterized protein</fullName>
    </submittedName>
</protein>
<reference evidence="2" key="1">
    <citation type="submission" date="2020-02" db="EMBL/GenBank/DDBJ databases">
        <authorList>
            <person name="Palmer J.M."/>
        </authorList>
    </citation>
    <scope>NUCLEOTIDE SEQUENCE</scope>
    <source>
        <strain evidence="2">EPUS1.4</strain>
        <tissue evidence="2">Thallus</tissue>
    </source>
</reference>
<keyword evidence="3" id="KW-1185">Reference proteome</keyword>